<proteinExistence type="predicted"/>
<evidence type="ECO:0000313" key="1">
    <source>
        <dbReference type="EMBL" id="KAA0040975.1"/>
    </source>
</evidence>
<gene>
    <name evidence="1" type="ORF">E6C27_scaffold125G001780</name>
</gene>
<dbReference type="Proteomes" id="UP000321393">
    <property type="component" value="Unassembled WGS sequence"/>
</dbReference>
<dbReference type="OrthoDB" id="1301570at2759"/>
<name>A0A5A7THV4_CUCMM</name>
<evidence type="ECO:0000313" key="2">
    <source>
        <dbReference type="Proteomes" id="UP000321393"/>
    </source>
</evidence>
<dbReference type="PANTHER" id="PTHR46250:SF18">
    <property type="entry name" value="MYB_SANT-LIKE DOMAIN-CONTAINING PROTEIN"/>
    <property type="match status" value="1"/>
</dbReference>
<dbReference type="PANTHER" id="PTHR46250">
    <property type="entry name" value="MYB/SANT-LIKE DNA-BINDING DOMAIN PROTEIN-RELATED"/>
    <property type="match status" value="1"/>
</dbReference>
<organism evidence="1 2">
    <name type="scientific">Cucumis melo var. makuwa</name>
    <name type="common">Oriental melon</name>
    <dbReference type="NCBI Taxonomy" id="1194695"/>
    <lineage>
        <taxon>Eukaryota</taxon>
        <taxon>Viridiplantae</taxon>
        <taxon>Streptophyta</taxon>
        <taxon>Embryophyta</taxon>
        <taxon>Tracheophyta</taxon>
        <taxon>Spermatophyta</taxon>
        <taxon>Magnoliopsida</taxon>
        <taxon>eudicotyledons</taxon>
        <taxon>Gunneridae</taxon>
        <taxon>Pentapetalae</taxon>
        <taxon>rosids</taxon>
        <taxon>fabids</taxon>
        <taxon>Cucurbitales</taxon>
        <taxon>Cucurbitaceae</taxon>
        <taxon>Benincaseae</taxon>
        <taxon>Cucumis</taxon>
    </lineage>
</organism>
<protein>
    <submittedName>
        <fullName evidence="1">Retrotransposon protein</fullName>
    </submittedName>
</protein>
<dbReference type="EMBL" id="SSTE01017007">
    <property type="protein sequence ID" value="KAA0040975.1"/>
    <property type="molecule type" value="Genomic_DNA"/>
</dbReference>
<sequence>MRKGEVARNVLDVCDMKGDFVFVLFEWEEITNANILDDVNEGDSNYAITGGEDINYIEASNEWTQWRDNLAEVIFSGWSDNGTFKLDYLAQLMRMMGEKMPGTACSGFSWKDELKCIIAENDVFDSWVRIKNSKGLLNKPFPYYDELSYVFGKDHAMGARAKTFADIESNVLDKSDRVQAEDGLDIEFPTMCSPMTSLGSSRNDRR</sequence>
<comment type="caution">
    <text evidence="1">The sequence shown here is derived from an EMBL/GenBank/DDBJ whole genome shotgun (WGS) entry which is preliminary data.</text>
</comment>
<dbReference type="AlphaFoldDB" id="A0A5A7THV4"/>
<accession>A0A5A7THV4</accession>
<reference evidence="1 2" key="1">
    <citation type="submission" date="2019-08" db="EMBL/GenBank/DDBJ databases">
        <title>Draft genome sequences of two oriental melons (Cucumis melo L. var makuwa).</title>
        <authorList>
            <person name="Kwon S.-Y."/>
        </authorList>
    </citation>
    <scope>NUCLEOTIDE SEQUENCE [LARGE SCALE GENOMIC DNA]</scope>
    <source>
        <strain evidence="2">cv. SW 3</strain>
        <tissue evidence="1">Leaf</tissue>
    </source>
</reference>